<dbReference type="Proteomes" id="UP000677228">
    <property type="component" value="Unassembled WGS sequence"/>
</dbReference>
<protein>
    <submittedName>
        <fullName evidence="1">Uncharacterized protein</fullName>
    </submittedName>
</protein>
<dbReference type="EMBL" id="CAJNOQ010000714">
    <property type="protein sequence ID" value="CAF0830934.1"/>
    <property type="molecule type" value="Genomic_DNA"/>
</dbReference>
<dbReference type="EMBL" id="CAJNOK010014269">
    <property type="protein sequence ID" value="CAF1201225.1"/>
    <property type="molecule type" value="Genomic_DNA"/>
</dbReference>
<evidence type="ECO:0000313" key="5">
    <source>
        <dbReference type="Proteomes" id="UP000663829"/>
    </source>
</evidence>
<proteinExistence type="predicted"/>
<evidence type="ECO:0000313" key="1">
    <source>
        <dbReference type="EMBL" id="CAF0830934.1"/>
    </source>
</evidence>
<name>A0A813V193_9BILA</name>
<gene>
    <name evidence="1" type="ORF">GPM918_LOCUS5050</name>
    <name evidence="2" type="ORF">OVA965_LOCUS23995</name>
    <name evidence="3" type="ORF">SRO942_LOCUS5051</name>
    <name evidence="4" type="ORF">TMI583_LOCUS24715</name>
</gene>
<dbReference type="OrthoDB" id="10010880at2759"/>
<accession>A0A813V193</accession>
<dbReference type="Proteomes" id="UP000663829">
    <property type="component" value="Unassembled WGS sequence"/>
</dbReference>
<keyword evidence="5" id="KW-1185">Reference proteome</keyword>
<dbReference type="EMBL" id="CAJOBA010035803">
    <property type="protein sequence ID" value="CAF4011119.1"/>
    <property type="molecule type" value="Genomic_DNA"/>
</dbReference>
<evidence type="ECO:0000313" key="2">
    <source>
        <dbReference type="EMBL" id="CAF1201225.1"/>
    </source>
</evidence>
<dbReference type="AlphaFoldDB" id="A0A813V193"/>
<evidence type="ECO:0000313" key="4">
    <source>
        <dbReference type="EMBL" id="CAF4011119.1"/>
    </source>
</evidence>
<sequence length="340" mass="38686">MLTTNDISHATFNRFGYNKQFPSLSNYTCTDWKNKLSQLRVEREQELSYRVNECYRLRDLHKNQFDRCISSNQPTVPASASTPTVIAIDNFRQSSQDISFIKKYSIARIKYCPLLYTLDTNVSADHSQEIFLPEKYNNLVKYEKELPILKTLTQHISGVSPVIVSSASAQNYGDTSIPSVQLVNEQNKSSVETKRLSVSSVNTADKYRCIVYDQWPNREQVSKILGYKIEYSGTLAETGKKSKSISGKKSNRQTLTSMSKRVKREEKSKLLINHPITDLNPAVLESSPVIETNKQAKPAQSNLPDIIYPPSEKYSTTISIKRWLMKNSFCSGTPRTFPLL</sequence>
<organism evidence="1 5">
    <name type="scientific">Didymodactylos carnosus</name>
    <dbReference type="NCBI Taxonomy" id="1234261"/>
    <lineage>
        <taxon>Eukaryota</taxon>
        <taxon>Metazoa</taxon>
        <taxon>Spiralia</taxon>
        <taxon>Gnathifera</taxon>
        <taxon>Rotifera</taxon>
        <taxon>Eurotatoria</taxon>
        <taxon>Bdelloidea</taxon>
        <taxon>Philodinida</taxon>
        <taxon>Philodinidae</taxon>
        <taxon>Didymodactylos</taxon>
    </lineage>
</organism>
<reference evidence="1" key="1">
    <citation type="submission" date="2021-02" db="EMBL/GenBank/DDBJ databases">
        <authorList>
            <person name="Nowell W R."/>
        </authorList>
    </citation>
    <scope>NUCLEOTIDE SEQUENCE</scope>
</reference>
<comment type="caution">
    <text evidence="1">The sequence shown here is derived from an EMBL/GenBank/DDBJ whole genome shotgun (WGS) entry which is preliminary data.</text>
</comment>
<dbReference type="Proteomes" id="UP000682733">
    <property type="component" value="Unassembled WGS sequence"/>
</dbReference>
<evidence type="ECO:0000313" key="3">
    <source>
        <dbReference type="EMBL" id="CAF3618009.1"/>
    </source>
</evidence>
<dbReference type="Proteomes" id="UP000681722">
    <property type="component" value="Unassembled WGS sequence"/>
</dbReference>
<dbReference type="EMBL" id="CAJOBC010000714">
    <property type="protein sequence ID" value="CAF3618009.1"/>
    <property type="molecule type" value="Genomic_DNA"/>
</dbReference>